<name>A0A1Y0ERB5_9BURK</name>
<reference evidence="1 2" key="1">
    <citation type="submission" date="2017-05" db="EMBL/GenBank/DDBJ databases">
        <authorList>
            <person name="Song R."/>
            <person name="Chenine A.L."/>
            <person name="Ruprecht R.M."/>
        </authorList>
    </citation>
    <scope>NUCLEOTIDE SEQUENCE [LARGE SCALE GENOMIC DNA]</scope>
    <source>
        <strain evidence="1 2">DSM 26136</strain>
    </source>
</reference>
<evidence type="ECO:0000313" key="1">
    <source>
        <dbReference type="EMBL" id="ARU06204.1"/>
    </source>
</evidence>
<dbReference type="EMBL" id="CP021455">
    <property type="protein sequence ID" value="ARU06204.1"/>
    <property type="molecule type" value="Genomic_DNA"/>
</dbReference>
<keyword evidence="2" id="KW-1185">Reference proteome</keyword>
<dbReference type="PANTHER" id="PTHR37539:SF1">
    <property type="entry name" value="ER-BOUND OXYGENASE MPAB_MPAB'_RUBBER OXYGENASE CATALYTIC DOMAIN-CONTAINING PROTEIN"/>
    <property type="match status" value="1"/>
</dbReference>
<proteinExistence type="predicted"/>
<gene>
    <name evidence="1" type="ORF">CCO03_17340</name>
</gene>
<organism evidence="1 2">
    <name type="scientific">Comamonas serinivorans</name>
    <dbReference type="NCBI Taxonomy" id="1082851"/>
    <lineage>
        <taxon>Bacteria</taxon>
        <taxon>Pseudomonadati</taxon>
        <taxon>Pseudomonadota</taxon>
        <taxon>Betaproteobacteria</taxon>
        <taxon>Burkholderiales</taxon>
        <taxon>Comamonadaceae</taxon>
        <taxon>Comamonas</taxon>
    </lineage>
</organism>
<dbReference type="KEGG" id="cser:CCO03_17340"/>
<sequence length="459" mass="50184">MTVAARAPASTPFPTSSEALMARLVHQREQVPLLYGTLPLDTWPERYTEDMAQPSVLMPAFAHRRETLLRNRELVERIRTYTFMGDVVADAYACLIPSLGFRKLVDMLALACDRGVEAVPDAPPELHAFVREMEGVPDWVDMDLVAQGARASRNSMAHIAPLVIRGAFFGTFTNQYTALPMALTGALSNETSGRRVLETATFFTLSTLPGALDRHGAGFKAAAQVRLMHAMVRFHALTKPGLWNTQVYGIPIPQVDQMPAGLISAYLVAQRALQRPGQQFTPDERAQVELARYRCHLLGLPAELLPDTPQALVDVLQTRHATLRAGFDDATCGALIRSTMAADLGRDPGWAGGVRARCEPSVARLFFVRNFMGGDFARAERIGVTVSRRDKLRAAVGMGLGVLTMAPYALAQRVPGVRAAADRRLVRKLGTLLQRYGHADFTTDAAHYRPGATAAAQRS</sequence>
<dbReference type="InterPro" id="IPR037473">
    <property type="entry name" value="Lcp-like"/>
</dbReference>
<dbReference type="RefSeq" id="WP_087283115.1">
    <property type="nucleotide sequence ID" value="NZ_CP021455.1"/>
</dbReference>
<evidence type="ECO:0000313" key="2">
    <source>
        <dbReference type="Proteomes" id="UP000196138"/>
    </source>
</evidence>
<dbReference type="Proteomes" id="UP000196138">
    <property type="component" value="Chromosome"/>
</dbReference>
<protein>
    <submittedName>
        <fullName evidence="1">Uncharacterized protein</fullName>
    </submittedName>
</protein>
<dbReference type="AlphaFoldDB" id="A0A1Y0ERB5"/>
<accession>A0A1Y0ERB5</accession>
<dbReference type="OrthoDB" id="6072815at2"/>
<dbReference type="PANTHER" id="PTHR37539">
    <property type="entry name" value="SECRETED PROTEIN-RELATED"/>
    <property type="match status" value="1"/>
</dbReference>